<dbReference type="AlphaFoldDB" id="A0A4R5QLQ3"/>
<dbReference type="SUPFAM" id="SSF54665">
    <property type="entry name" value="CO dehydrogenase molybdoprotein N-domain-like"/>
    <property type="match status" value="1"/>
</dbReference>
<dbReference type="InterPro" id="IPR008274">
    <property type="entry name" value="AldOxase/xan_DH_MoCoBD1"/>
</dbReference>
<keyword evidence="1" id="KW-0500">Molybdenum</keyword>
<name>A0A4R5QLQ3_9PROT</name>
<keyword evidence="2" id="KW-0560">Oxidoreductase</keyword>
<dbReference type="Pfam" id="PF01315">
    <property type="entry name" value="Ald_Xan_dh_C"/>
    <property type="match status" value="1"/>
</dbReference>
<dbReference type="OrthoDB" id="7374166at2"/>
<organism evidence="4 5">
    <name type="scientific">Dankookia rubra</name>
    <dbReference type="NCBI Taxonomy" id="1442381"/>
    <lineage>
        <taxon>Bacteria</taxon>
        <taxon>Pseudomonadati</taxon>
        <taxon>Pseudomonadota</taxon>
        <taxon>Alphaproteobacteria</taxon>
        <taxon>Acetobacterales</taxon>
        <taxon>Roseomonadaceae</taxon>
        <taxon>Dankookia</taxon>
    </lineage>
</organism>
<dbReference type="EMBL" id="SMSJ01000001">
    <property type="protein sequence ID" value="TDH64454.1"/>
    <property type="molecule type" value="Genomic_DNA"/>
</dbReference>
<sequence>MDVVTPFEGIGASVRRKEDLRFLSGRGQYTDDINRPNQTYAYILRSPHAHARIAGIDFAAARSMPGVVAIFTGADMPDLGGIPCGWQIHNKDGSPMAEPMHPVLAVGKVRFVGDAVAVVIAESRTQAKDAAEAINVDYDVLPAVAGVEAAIAPGAPNVHDDVPGNVCYDWHIGDSAVNATAFAGASKVIEFDLVNNRLVPNAMEPRAAIGDFDRTTDEYTLFTTSQNPHVIRLLMGAFVLHLPEHKLRVVAPDVGGGFGSKIFHYAEEAIVTWAAGKVCRPVKWTADRTESFLTDAHGRDHVTKARLALDANGKFLALHVQTLANMGAYLSTFATSVPTYLYATLLSGVYTTPTVYAEVKAVFTNTVPVDAYRGAGRPEATFLLERLVDVAARETGIDRVEIRRRNFIPADAFPYQTPVALQYDSGDYKATLDMGLEAAGWAEFEQRRAEAKARGKLRGIGISTYVEACGIAPSAVVGSLGARAGLYEVGTIRVHPTGSVTVLTGTHSHGQGHETTLAQLVTDRLGVPLAQVDIVHGDTAKIPFGMGTYGSRSLAVGGSAMVKAMDKIVMKARKIAAHLMEASVEDVEFDRGTFRVAGTDKTKSWGEIALTAYVPHNYPIEELEPGLDETAFYDPKNFTYPGGCHICEVEIEPETGQVTVVNFTAVDDVGRVINPMIVEGQVQGGVCQGIGQALLESAIYDENGQLLSASFMDYQMPRAEDLPPVSVATHTTLCTHNPLGVKGCGEVGAIGSPPAVINAVVDALKEYGVRHIEMPATPAKIWNIINAGHKLAAE</sequence>
<dbReference type="InterPro" id="IPR016208">
    <property type="entry name" value="Ald_Oxase/xanthine_DH-like"/>
</dbReference>
<dbReference type="Proteomes" id="UP000295096">
    <property type="component" value="Unassembled WGS sequence"/>
</dbReference>
<dbReference type="RefSeq" id="WP_133286610.1">
    <property type="nucleotide sequence ID" value="NZ_SMSJ01000001.1"/>
</dbReference>
<dbReference type="InterPro" id="IPR036856">
    <property type="entry name" value="Ald_Oxase/Xan_DH_a/b_sf"/>
</dbReference>
<comment type="caution">
    <text evidence="4">The sequence shown here is derived from an EMBL/GenBank/DDBJ whole genome shotgun (WGS) entry which is preliminary data.</text>
</comment>
<dbReference type="Gene3D" id="3.30.365.10">
    <property type="entry name" value="Aldehyde oxidase/xanthine dehydrogenase, molybdopterin binding domain"/>
    <property type="match status" value="4"/>
</dbReference>
<protein>
    <submittedName>
        <fullName evidence="4">Xanthine dehydrogenase family protein molybdopterin-binding subunit</fullName>
    </submittedName>
</protein>
<evidence type="ECO:0000256" key="2">
    <source>
        <dbReference type="ARBA" id="ARBA00023002"/>
    </source>
</evidence>
<dbReference type="SMART" id="SM01008">
    <property type="entry name" value="Ald_Xan_dh_C"/>
    <property type="match status" value="1"/>
</dbReference>
<dbReference type="PANTHER" id="PTHR11908">
    <property type="entry name" value="XANTHINE DEHYDROGENASE"/>
    <property type="match status" value="1"/>
</dbReference>
<dbReference type="InterPro" id="IPR000674">
    <property type="entry name" value="Ald_Oxase/Xan_DH_a/b"/>
</dbReference>
<evidence type="ECO:0000256" key="1">
    <source>
        <dbReference type="ARBA" id="ARBA00022505"/>
    </source>
</evidence>
<evidence type="ECO:0000313" key="4">
    <source>
        <dbReference type="EMBL" id="TDH64454.1"/>
    </source>
</evidence>
<dbReference type="GO" id="GO:0005506">
    <property type="term" value="F:iron ion binding"/>
    <property type="evidence" value="ECO:0007669"/>
    <property type="project" value="InterPro"/>
</dbReference>
<dbReference type="InterPro" id="IPR037165">
    <property type="entry name" value="AldOxase/xan_DH_Mopterin-bd_sf"/>
</dbReference>
<accession>A0A4R5QLQ3</accession>
<dbReference type="Pfam" id="PF02738">
    <property type="entry name" value="MoCoBD_1"/>
    <property type="match status" value="1"/>
</dbReference>
<keyword evidence="5" id="KW-1185">Reference proteome</keyword>
<dbReference type="Gene3D" id="3.90.1170.50">
    <property type="entry name" value="Aldehyde oxidase/xanthine dehydrogenase, a/b hammerhead"/>
    <property type="match status" value="1"/>
</dbReference>
<evidence type="ECO:0000313" key="5">
    <source>
        <dbReference type="Proteomes" id="UP000295096"/>
    </source>
</evidence>
<proteinExistence type="predicted"/>
<dbReference type="InterPro" id="IPR046867">
    <property type="entry name" value="AldOxase/xan_DH_MoCoBD2"/>
</dbReference>
<dbReference type="PANTHER" id="PTHR11908:SF132">
    <property type="entry name" value="ALDEHYDE OXIDASE 1-RELATED"/>
    <property type="match status" value="1"/>
</dbReference>
<dbReference type="SUPFAM" id="SSF56003">
    <property type="entry name" value="Molybdenum cofactor-binding domain"/>
    <property type="match status" value="1"/>
</dbReference>
<gene>
    <name evidence="4" type="ORF">E2C06_00475</name>
</gene>
<reference evidence="4 5" key="1">
    <citation type="journal article" date="2016" name="J. Microbiol.">
        <title>Dankookia rubra gen. nov., sp. nov., an alphaproteobacterium isolated from sediment of a shallow stream.</title>
        <authorList>
            <person name="Kim W.H."/>
            <person name="Kim D.H."/>
            <person name="Kang K."/>
            <person name="Ahn T.Y."/>
        </authorList>
    </citation>
    <scope>NUCLEOTIDE SEQUENCE [LARGE SCALE GENOMIC DNA]</scope>
    <source>
        <strain evidence="4 5">JCM30602</strain>
    </source>
</reference>
<dbReference type="Pfam" id="PF20256">
    <property type="entry name" value="MoCoBD_2"/>
    <property type="match status" value="1"/>
</dbReference>
<evidence type="ECO:0000259" key="3">
    <source>
        <dbReference type="SMART" id="SM01008"/>
    </source>
</evidence>
<feature type="domain" description="Aldehyde oxidase/xanthine dehydrogenase a/b hammerhead" evidence="3">
    <location>
        <begin position="24"/>
        <end position="142"/>
    </location>
</feature>
<dbReference type="GO" id="GO:0016491">
    <property type="term" value="F:oxidoreductase activity"/>
    <property type="evidence" value="ECO:0007669"/>
    <property type="project" value="UniProtKB-KW"/>
</dbReference>